<feature type="domain" description="Cytochrome c" evidence="4">
    <location>
        <begin position="43"/>
        <end position="138"/>
    </location>
</feature>
<dbReference type="EMBL" id="UINC01008741">
    <property type="protein sequence ID" value="SVA39307.1"/>
    <property type="molecule type" value="Genomic_DNA"/>
</dbReference>
<sequence length="580" mass="62956">MSALVTGCIGTETDNTSVPITRTSNKAPIVPGYESMRVTNVADDAALGEVLLGELNCLSCHIATGDEHAGINERITTKTAPDLSGIGQRVTPGWLAAYLADPQAQKSGVTMPNLFQAVPAAERESAVEQLTHFLISESGTLESAEYQPPLYRATVERGRKLFHSVGCVACHAPEQGDSGLTTPSVPLPDLAAKTSVFALTQFLLNPETVLHGGRMPSLYLNEEEATDIAVYLLREQESAAVERIAGFEFEYFLDPMQDEDADGFFTRPPPIFDELVAENIGQIDVLSLNLPIRTSRGNHMFRYSGLIPIETAGTYTFVLASDRRSGSELLIDGEAVATKEHDTGREITVEVDLEAGDHAVEVTYYIRGDTRQPYVETTITGGTVAEPTPIDRIAIVEDVRLAPTLPTVFQVDQAAAEQGAQLFTTVGCASCHELREMVPDPALYSAPSLETLKFEVVSEWHTAVGAPRYNLDDSQRHAVIEATRDLDQLAQPRDIASEVVHTLGTYDCYACHQRIETSGAAGGPNAERIPYFTMVSGLDLGDEGRIPPTLTGVGGKLKPEALHSVLTEDRMHVRRNYMQT</sequence>
<dbReference type="PANTHER" id="PTHR33546">
    <property type="entry name" value="LARGE, MULTIFUNCTIONAL SECRETED PROTEIN-RELATED"/>
    <property type="match status" value="1"/>
</dbReference>
<dbReference type="GO" id="GO:0046872">
    <property type="term" value="F:metal ion binding"/>
    <property type="evidence" value="ECO:0007669"/>
    <property type="project" value="UniProtKB-KW"/>
</dbReference>
<dbReference type="GO" id="GO:0009055">
    <property type="term" value="F:electron transfer activity"/>
    <property type="evidence" value="ECO:0007669"/>
    <property type="project" value="InterPro"/>
</dbReference>
<proteinExistence type="predicted"/>
<reference evidence="5" key="1">
    <citation type="submission" date="2018-05" db="EMBL/GenBank/DDBJ databases">
        <authorList>
            <person name="Lanie J.A."/>
            <person name="Ng W.-L."/>
            <person name="Kazmierczak K.M."/>
            <person name="Andrzejewski T.M."/>
            <person name="Davidsen T.M."/>
            <person name="Wayne K.J."/>
            <person name="Tettelin H."/>
            <person name="Glass J.I."/>
            <person name="Rusch D."/>
            <person name="Podicherti R."/>
            <person name="Tsui H.-C.T."/>
            <person name="Winkler M.E."/>
        </authorList>
    </citation>
    <scope>NUCLEOTIDE SEQUENCE</scope>
</reference>
<dbReference type="Gene3D" id="1.10.760.10">
    <property type="entry name" value="Cytochrome c-like domain"/>
    <property type="match status" value="2"/>
</dbReference>
<dbReference type="PROSITE" id="PS51007">
    <property type="entry name" value="CYTC"/>
    <property type="match status" value="3"/>
</dbReference>
<dbReference type="SUPFAM" id="SSF56988">
    <property type="entry name" value="Anthrax protective antigen"/>
    <property type="match status" value="1"/>
</dbReference>
<name>A0A381VI27_9ZZZZ</name>
<gene>
    <name evidence="5" type="ORF">METZ01_LOCUS92161</name>
</gene>
<dbReference type="Gene3D" id="2.60.120.380">
    <property type="match status" value="1"/>
</dbReference>
<evidence type="ECO:0000313" key="5">
    <source>
        <dbReference type="EMBL" id="SVA39307.1"/>
    </source>
</evidence>
<evidence type="ECO:0000256" key="3">
    <source>
        <dbReference type="ARBA" id="ARBA00023004"/>
    </source>
</evidence>
<dbReference type="AlphaFoldDB" id="A0A381VI27"/>
<feature type="domain" description="Cytochrome c" evidence="4">
    <location>
        <begin position="414"/>
        <end position="580"/>
    </location>
</feature>
<evidence type="ECO:0000256" key="2">
    <source>
        <dbReference type="ARBA" id="ARBA00022723"/>
    </source>
</evidence>
<keyword evidence="3" id="KW-0408">Iron</keyword>
<dbReference type="InterPro" id="IPR036909">
    <property type="entry name" value="Cyt_c-like_dom_sf"/>
</dbReference>
<keyword evidence="1" id="KW-0349">Heme</keyword>
<dbReference type="Pfam" id="PF00034">
    <property type="entry name" value="Cytochrom_C"/>
    <property type="match status" value="1"/>
</dbReference>
<evidence type="ECO:0000259" key="4">
    <source>
        <dbReference type="PROSITE" id="PS51007"/>
    </source>
</evidence>
<protein>
    <recommendedName>
        <fullName evidence="4">Cytochrome c domain-containing protein</fullName>
    </recommendedName>
</protein>
<feature type="domain" description="Cytochrome c" evidence="4">
    <location>
        <begin position="153"/>
        <end position="236"/>
    </location>
</feature>
<feature type="non-terminal residue" evidence="5">
    <location>
        <position position="580"/>
    </location>
</feature>
<dbReference type="GO" id="GO:0020037">
    <property type="term" value="F:heme binding"/>
    <property type="evidence" value="ECO:0007669"/>
    <property type="project" value="InterPro"/>
</dbReference>
<dbReference type="PANTHER" id="PTHR33546:SF1">
    <property type="entry name" value="LARGE, MULTIFUNCTIONAL SECRETED PROTEIN"/>
    <property type="match status" value="1"/>
</dbReference>
<accession>A0A381VI27</accession>
<dbReference type="InterPro" id="IPR009056">
    <property type="entry name" value="Cyt_c-like_dom"/>
</dbReference>
<dbReference type="SUPFAM" id="SSF46626">
    <property type="entry name" value="Cytochrome c"/>
    <property type="match status" value="3"/>
</dbReference>
<keyword evidence="2" id="KW-0479">Metal-binding</keyword>
<evidence type="ECO:0000256" key="1">
    <source>
        <dbReference type="ARBA" id="ARBA00022617"/>
    </source>
</evidence>
<organism evidence="5">
    <name type="scientific">marine metagenome</name>
    <dbReference type="NCBI Taxonomy" id="408172"/>
    <lineage>
        <taxon>unclassified sequences</taxon>
        <taxon>metagenomes</taxon>
        <taxon>ecological metagenomes</taxon>
    </lineage>
</organism>